<comment type="subcellular location">
    <subcellularLocation>
        <location evidence="1">Secreted</location>
    </subcellularLocation>
</comment>
<dbReference type="PANTHER" id="PTHR22803">
    <property type="entry name" value="MANNOSE, PHOSPHOLIPASE, LECTIN RECEPTOR RELATED"/>
    <property type="match status" value="1"/>
</dbReference>
<dbReference type="AlphaFoldDB" id="A0A9F3QVE2"/>
<dbReference type="PRINTS" id="PR01504">
    <property type="entry name" value="PNCREATITSAP"/>
</dbReference>
<gene>
    <name evidence="7" type="primary">LOC107326577</name>
</gene>
<dbReference type="PROSITE" id="PS00615">
    <property type="entry name" value="C_TYPE_LECTIN_1"/>
    <property type="match status" value="1"/>
</dbReference>
<evidence type="ECO:0000256" key="2">
    <source>
        <dbReference type="ARBA" id="ARBA00022525"/>
    </source>
</evidence>
<dbReference type="InterPro" id="IPR050111">
    <property type="entry name" value="C-type_lectin/snaclec_domain"/>
</dbReference>
<feature type="domain" description="C-type lectin" evidence="5">
    <location>
        <begin position="42"/>
        <end position="166"/>
    </location>
</feature>
<dbReference type="KEGG" id="pbi:107326577"/>
<evidence type="ECO:0000259" key="5">
    <source>
        <dbReference type="PROSITE" id="PS50041"/>
    </source>
</evidence>
<dbReference type="RefSeq" id="XP_015746319.1">
    <property type="nucleotide sequence ID" value="XM_015890833.2"/>
</dbReference>
<dbReference type="InterPro" id="IPR018378">
    <property type="entry name" value="C-type_lectin_CS"/>
</dbReference>
<name>A0A9F3QVE2_PYTBI</name>
<dbReference type="Proteomes" id="UP000695026">
    <property type="component" value="Unplaced"/>
</dbReference>
<evidence type="ECO:0000313" key="6">
    <source>
        <dbReference type="Proteomes" id="UP000695026"/>
    </source>
</evidence>
<evidence type="ECO:0000313" key="7">
    <source>
        <dbReference type="RefSeq" id="XP_015746319.1"/>
    </source>
</evidence>
<dbReference type="PROSITE" id="PS50041">
    <property type="entry name" value="C_TYPE_LECTIN_2"/>
    <property type="match status" value="1"/>
</dbReference>
<dbReference type="Gene3D" id="3.10.100.10">
    <property type="entry name" value="Mannose-Binding Protein A, subunit A"/>
    <property type="match status" value="1"/>
</dbReference>
<reference evidence="7" key="1">
    <citation type="submission" date="2025-08" db="UniProtKB">
        <authorList>
            <consortium name="RefSeq"/>
        </authorList>
    </citation>
    <scope>IDENTIFICATION</scope>
    <source>
        <tissue evidence="7">Liver</tissue>
    </source>
</reference>
<dbReference type="SUPFAM" id="SSF56436">
    <property type="entry name" value="C-type lectin-like"/>
    <property type="match status" value="1"/>
</dbReference>
<dbReference type="Pfam" id="PF00059">
    <property type="entry name" value="Lectin_C"/>
    <property type="match status" value="1"/>
</dbReference>
<dbReference type="OrthoDB" id="441660at2759"/>
<keyword evidence="6" id="KW-1185">Reference proteome</keyword>
<sequence>MFLIICFILGLFGSLTWAEDPQSKVQTRTACPPGSFAHRDGSQWYCYKFYEDRFTFQEAEEECQFKWKGHLASFTSDTQTKLVGAYVSKENMESDWVWIGLQRSPTSSMHTGWRWTDGTRSKYTSWNPTEPNNRTGKEFCAILYPPSGHLKWLDVDCHLTLPFLCKWKPS</sequence>
<proteinExistence type="predicted"/>
<dbReference type="InterPro" id="IPR001304">
    <property type="entry name" value="C-type_lectin-like"/>
</dbReference>
<organism evidence="6 7">
    <name type="scientific">Python bivittatus</name>
    <name type="common">Burmese python</name>
    <name type="synonym">Python molurus bivittatus</name>
    <dbReference type="NCBI Taxonomy" id="176946"/>
    <lineage>
        <taxon>Eukaryota</taxon>
        <taxon>Metazoa</taxon>
        <taxon>Chordata</taxon>
        <taxon>Craniata</taxon>
        <taxon>Vertebrata</taxon>
        <taxon>Euteleostomi</taxon>
        <taxon>Lepidosauria</taxon>
        <taxon>Squamata</taxon>
        <taxon>Bifurcata</taxon>
        <taxon>Unidentata</taxon>
        <taxon>Episquamata</taxon>
        <taxon>Toxicofera</taxon>
        <taxon>Serpentes</taxon>
        <taxon>Henophidia</taxon>
        <taxon>Pythonidae</taxon>
        <taxon>Python</taxon>
    </lineage>
</organism>
<dbReference type="InterPro" id="IPR016186">
    <property type="entry name" value="C-type_lectin-like/link_sf"/>
</dbReference>
<evidence type="ECO:0000256" key="1">
    <source>
        <dbReference type="ARBA" id="ARBA00004613"/>
    </source>
</evidence>
<evidence type="ECO:0000256" key="4">
    <source>
        <dbReference type="SAM" id="SignalP"/>
    </source>
</evidence>
<dbReference type="InterPro" id="IPR016187">
    <property type="entry name" value="CTDL_fold"/>
</dbReference>
<evidence type="ECO:0000256" key="3">
    <source>
        <dbReference type="ARBA" id="ARBA00023157"/>
    </source>
</evidence>
<dbReference type="GO" id="GO:0005576">
    <property type="term" value="C:extracellular region"/>
    <property type="evidence" value="ECO:0007669"/>
    <property type="project" value="UniProtKB-SubCell"/>
</dbReference>
<keyword evidence="4" id="KW-0732">Signal</keyword>
<feature type="chain" id="PRO_5039927995" evidence="4">
    <location>
        <begin position="19"/>
        <end position="170"/>
    </location>
</feature>
<dbReference type="GeneID" id="107326577"/>
<keyword evidence="3" id="KW-1015">Disulfide bond</keyword>
<keyword evidence="2" id="KW-0964">Secreted</keyword>
<accession>A0A9F3QVE2</accession>
<dbReference type="SMART" id="SM00034">
    <property type="entry name" value="CLECT"/>
    <property type="match status" value="1"/>
</dbReference>
<feature type="signal peptide" evidence="4">
    <location>
        <begin position="1"/>
        <end position="18"/>
    </location>
</feature>
<dbReference type="OMA" id="HDAEEEC"/>
<protein>
    <submittedName>
        <fullName evidence="7">C-type lectin-like</fullName>
    </submittedName>
</protein>